<feature type="signal peptide" evidence="2">
    <location>
        <begin position="1"/>
        <end position="23"/>
    </location>
</feature>
<evidence type="ECO:0000313" key="4">
    <source>
        <dbReference type="Proteomes" id="UP001634747"/>
    </source>
</evidence>
<dbReference type="RefSeq" id="WP_263414813.1">
    <property type="nucleotide sequence ID" value="NZ_BAABBH010000001.1"/>
</dbReference>
<gene>
    <name evidence="3" type="ORF">ACK2TP_14660</name>
</gene>
<evidence type="ECO:0000313" key="3">
    <source>
        <dbReference type="EMBL" id="MFN2977010.1"/>
    </source>
</evidence>
<keyword evidence="2" id="KW-0732">Signal</keyword>
<proteinExistence type="predicted"/>
<accession>A0ABW9KQN1</accession>
<evidence type="ECO:0000256" key="1">
    <source>
        <dbReference type="SAM" id="MobiDB-lite"/>
    </source>
</evidence>
<evidence type="ECO:0000256" key="2">
    <source>
        <dbReference type="SAM" id="SignalP"/>
    </source>
</evidence>
<feature type="region of interest" description="Disordered" evidence="1">
    <location>
        <begin position="57"/>
        <end position="117"/>
    </location>
</feature>
<sequence>MRTGIWLGIAAAVALTAGTQAQAPQGSTALCKDGTYSQAATRKQACKANGGVKTWFPTDGGADKAPAGTLNAAPGADQANMDGMTQKAPKRPARPTPAALPNGGTTRPQAPGAGPGLVWVDAKTNRYYCAADPNYGRTKTGKYVSESDAKTSGASIAKNQNCSVQ</sequence>
<comment type="caution">
    <text evidence="3">The sequence shown here is derived from an EMBL/GenBank/DDBJ whole genome shotgun (WGS) entry which is preliminary data.</text>
</comment>
<name>A0ABW9KQN1_9BACT</name>
<protein>
    <submittedName>
        <fullName evidence="3">DUF3761 domain-containing protein</fullName>
    </submittedName>
</protein>
<reference evidence="3 4" key="1">
    <citation type="submission" date="2024-12" db="EMBL/GenBank/DDBJ databases">
        <authorList>
            <person name="Lee Y."/>
        </authorList>
    </citation>
    <scope>NUCLEOTIDE SEQUENCE [LARGE SCALE GENOMIC DNA]</scope>
    <source>
        <strain evidence="3 4">03SUJ4</strain>
    </source>
</reference>
<feature type="chain" id="PRO_5047189362" evidence="2">
    <location>
        <begin position="24"/>
        <end position="165"/>
    </location>
</feature>
<dbReference type="EMBL" id="JBJYXY010000001">
    <property type="protein sequence ID" value="MFN2977010.1"/>
    <property type="molecule type" value="Genomic_DNA"/>
</dbReference>
<keyword evidence="4" id="KW-1185">Reference proteome</keyword>
<dbReference type="Proteomes" id="UP001634747">
    <property type="component" value="Unassembled WGS sequence"/>
</dbReference>
<feature type="region of interest" description="Disordered" evidence="1">
    <location>
        <begin position="131"/>
        <end position="165"/>
    </location>
</feature>
<feature type="compositionally biased region" description="Polar residues" evidence="1">
    <location>
        <begin position="150"/>
        <end position="165"/>
    </location>
</feature>
<organism evidence="3 4">
    <name type="scientific">Terriglobus aquaticus</name>
    <dbReference type="NCBI Taxonomy" id="940139"/>
    <lineage>
        <taxon>Bacteria</taxon>
        <taxon>Pseudomonadati</taxon>
        <taxon>Acidobacteriota</taxon>
        <taxon>Terriglobia</taxon>
        <taxon>Terriglobales</taxon>
        <taxon>Acidobacteriaceae</taxon>
        <taxon>Terriglobus</taxon>
    </lineage>
</organism>